<organism evidence="2 3">
    <name type="scientific">Deer mastadenovirus B</name>
    <dbReference type="NCBI Taxonomy" id="2170000"/>
    <lineage>
        <taxon>Viruses</taxon>
        <taxon>Varidnaviria</taxon>
        <taxon>Bamfordvirae</taxon>
        <taxon>Preplasmiviricota</taxon>
        <taxon>Polisuviricotina</taxon>
        <taxon>Pharingeaviricetes</taxon>
        <taxon>Rowavirales</taxon>
        <taxon>Adenoviridae</taxon>
        <taxon>Mastadenovirus</taxon>
        <taxon>Mastadenovirus cervi</taxon>
    </lineage>
</organism>
<dbReference type="GeneID" id="39105926"/>
<evidence type="ECO:0000313" key="2">
    <source>
        <dbReference type="EMBL" id="ART33378.1"/>
    </source>
</evidence>
<reference evidence="2 3" key="1">
    <citation type="submission" date="2016-12" db="EMBL/GenBank/DDBJ databases">
        <title>Complete genomic sequence of cervid adenovirus 1, a novel mastadenovirus isolated from white-tailed deer.</title>
        <authorList>
            <person name="Neill J.D."/>
            <person name="Ridpath J.F."/>
        </authorList>
    </citation>
    <scope>NUCLEOTIDE SEQUENCE [LARGE SCALE GENOMIC DNA]</scope>
    <source>
        <strain evidence="2">1319</strain>
    </source>
</reference>
<dbReference type="RefSeq" id="YP_009373253.1">
    <property type="nucleotide sequence ID" value="NC_034834.1"/>
</dbReference>
<name>A0A1Y0B6H7_9ADEN</name>
<keyword evidence="3" id="KW-1185">Reference proteome</keyword>
<accession>A0A1Y0B6H7</accession>
<keyword evidence="1" id="KW-0812">Transmembrane</keyword>
<proteinExistence type="predicted"/>
<sequence length="290" mass="32266">MKKLCCALTLIIFFYPKFASAIHLYAATRADDYASTYVCDYGSETDNPNLVMWMAREPQGSWLSILLRRNGTAIAARDVIPHFTGHNSSIVVPRQLYERSLHSPSSSCFLTAILNKDPTSPALMPMCPSVSLLRRSSRYACHPSWGGSHEAVTWLFGDIRIATIYRPSGHVRWYCPPLMCYLNVTGDSLTIFNFTESLAGQYTAFIQSDRPSLFQLFMLSTCTTPKVEDPPLAAPPPATEKTLPFDARTFSIFILCAGCLLLLATVGPPLLEKVRGLIAQWNPTTYKPIN</sequence>
<dbReference type="KEGG" id="vg:39105926"/>
<feature type="transmembrane region" description="Helical" evidence="1">
    <location>
        <begin position="250"/>
        <end position="271"/>
    </location>
</feature>
<keyword evidence="1" id="KW-0472">Membrane</keyword>
<evidence type="ECO:0000313" key="3">
    <source>
        <dbReference type="Proteomes" id="UP000201603"/>
    </source>
</evidence>
<dbReference type="EMBL" id="KY306667">
    <property type="protein sequence ID" value="ART33378.1"/>
    <property type="molecule type" value="Genomic_DNA"/>
</dbReference>
<dbReference type="Proteomes" id="UP000201603">
    <property type="component" value="Segment"/>
</dbReference>
<keyword evidence="1" id="KW-1133">Transmembrane helix</keyword>
<evidence type="ECO:0000256" key="1">
    <source>
        <dbReference type="SAM" id="Phobius"/>
    </source>
</evidence>
<reference evidence="2 3" key="2">
    <citation type="submission" date="2016-12" db="EMBL/GenBank/DDBJ databases">
        <title>Isolation of a novel cervid adenovirus from white-tailed deer (Odocoileus virginianus) fawns in a captive herd.</title>
        <authorList>
            <person name="Ridpath J.F."/>
            <person name="Neill J.D."/>
            <person name="Palmer M.V."/>
            <person name="Bauermann F.V."/>
            <person name="Falkenberg S.M."/>
            <person name="Wolff P.L."/>
        </authorList>
    </citation>
    <scope>NUCLEOTIDE SEQUENCE [LARGE SCALE GENOMIC DNA]</scope>
    <source>
        <strain evidence="2">1319</strain>
    </source>
</reference>
<protein>
    <submittedName>
        <fullName evidence="2">E3-1</fullName>
    </submittedName>
</protein>